<comment type="subcellular location">
    <subcellularLocation>
        <location evidence="1">Cell inner membrane</location>
    </subcellularLocation>
</comment>
<dbReference type="SUPFAM" id="SSF53901">
    <property type="entry name" value="Thiolase-like"/>
    <property type="match status" value="2"/>
</dbReference>
<sequence>MKPSVRSKGEKRRVVVTGLGVVSSLGIGVPEFWKNLIAGKSGISDIESFDTSDYPVHKGGEVKNFHPEDFIDKRKIRHLGRASQMAIAAAKLATKDALLKKNNIIQSGIFVGTTMGEIQELEEMNLGWLKTGHLSIDKSSIFLFPTNVIAVNAALELKCQKYNFMMPTACASGNYSIGFAFDLVKKGELNVALAGGSDSFSRIAFTGFNRLMAMAPEKCQPFDKNRKGMMLGEGASILILESLEYAEKRGAKIYAEILGYGLSCDAHHMTQPAEEGIVSCMKKALKESNISAGEVDYISTHGTGTLQNDKVECAALKKVFGKRLKSIPCSSIKSMLGHTMGAASAMEAVVCCLVIKDGIFPPTINYETPDEDCDINCVPNKSEGRKINIALNNSYAFGGNNCCVIFKRFISF</sequence>
<dbReference type="OrthoDB" id="234921at2"/>
<evidence type="ECO:0000256" key="5">
    <source>
        <dbReference type="ARBA" id="ARBA00022519"/>
    </source>
</evidence>
<evidence type="ECO:0000256" key="10">
    <source>
        <dbReference type="ARBA" id="ARBA00037576"/>
    </source>
</evidence>
<dbReference type="CDD" id="cd00834">
    <property type="entry name" value="KAS_I_II"/>
    <property type="match status" value="1"/>
</dbReference>
<keyword evidence="8" id="KW-1133">Transmembrane helix</keyword>
<dbReference type="EMBL" id="CP019384">
    <property type="protein sequence ID" value="QAT16827.1"/>
    <property type="molecule type" value="Genomic_DNA"/>
</dbReference>
<keyword evidence="9" id="KW-0472">Membrane</keyword>
<dbReference type="PROSITE" id="PS52004">
    <property type="entry name" value="KS3_2"/>
    <property type="match status" value="1"/>
</dbReference>
<proteinExistence type="inferred from homology"/>
<dbReference type="Gene3D" id="3.40.47.10">
    <property type="match status" value="1"/>
</dbReference>
<dbReference type="Proteomes" id="UP000287243">
    <property type="component" value="Chromosome"/>
</dbReference>
<dbReference type="PANTHER" id="PTHR11712:SF352">
    <property type="entry name" value="3-OXOACYL-[ACYL-CARRIER-PROTEIN] SYNTHASE"/>
    <property type="match status" value="1"/>
</dbReference>
<keyword evidence="3" id="KW-0536">Nodulation</keyword>
<evidence type="ECO:0000259" key="14">
    <source>
        <dbReference type="PROSITE" id="PS52004"/>
    </source>
</evidence>
<evidence type="ECO:0000313" key="15">
    <source>
        <dbReference type="EMBL" id="QAT16827.1"/>
    </source>
</evidence>
<evidence type="ECO:0000256" key="9">
    <source>
        <dbReference type="ARBA" id="ARBA00023136"/>
    </source>
</evidence>
<dbReference type="KEGG" id="vai:BU251_03305"/>
<gene>
    <name evidence="15" type="ORF">BU251_03305</name>
</gene>
<evidence type="ECO:0000256" key="6">
    <source>
        <dbReference type="ARBA" id="ARBA00022679"/>
    </source>
</evidence>
<dbReference type="Pfam" id="PF00109">
    <property type="entry name" value="ketoacyl-synt"/>
    <property type="match status" value="1"/>
</dbReference>
<evidence type="ECO:0000256" key="3">
    <source>
        <dbReference type="ARBA" id="ARBA00022458"/>
    </source>
</evidence>
<keyword evidence="16" id="KW-1185">Reference proteome</keyword>
<name>A0A410P3Q1_VELA1</name>
<feature type="domain" description="Ketosynthase family 3 (KS3)" evidence="14">
    <location>
        <begin position="11"/>
        <end position="408"/>
    </location>
</feature>
<accession>A0A410P3Q1</accession>
<evidence type="ECO:0000256" key="2">
    <source>
        <dbReference type="ARBA" id="ARBA00008467"/>
    </source>
</evidence>
<dbReference type="GO" id="GO:0005886">
    <property type="term" value="C:plasma membrane"/>
    <property type="evidence" value="ECO:0007669"/>
    <property type="project" value="UniProtKB-SubCell"/>
</dbReference>
<reference evidence="15 16" key="1">
    <citation type="submission" date="2017-01" db="EMBL/GenBank/DDBJ databases">
        <title>First insights into the biology of 'candidatus Vampirococcus archaeovorus'.</title>
        <authorList>
            <person name="Kizina J."/>
            <person name="Jordan S."/>
            <person name="Stueber K."/>
            <person name="Reinhardt R."/>
            <person name="Harder J."/>
        </authorList>
    </citation>
    <scope>NUCLEOTIDE SEQUENCE [LARGE SCALE GENOMIC DNA]</scope>
    <source>
        <strain evidence="15 16">LiM</strain>
    </source>
</reference>
<evidence type="ECO:0000256" key="7">
    <source>
        <dbReference type="ARBA" id="ARBA00022692"/>
    </source>
</evidence>
<dbReference type="InterPro" id="IPR000794">
    <property type="entry name" value="Beta-ketoacyl_synthase"/>
</dbReference>
<keyword evidence="5" id="KW-0997">Cell inner membrane</keyword>
<evidence type="ECO:0000256" key="1">
    <source>
        <dbReference type="ARBA" id="ARBA00004533"/>
    </source>
</evidence>
<keyword evidence="6 13" id="KW-0808">Transferase</keyword>
<keyword evidence="4" id="KW-1003">Cell membrane</keyword>
<evidence type="ECO:0000256" key="8">
    <source>
        <dbReference type="ARBA" id="ARBA00022989"/>
    </source>
</evidence>
<evidence type="ECO:0000256" key="4">
    <source>
        <dbReference type="ARBA" id="ARBA00022475"/>
    </source>
</evidence>
<dbReference type="GO" id="GO:0004315">
    <property type="term" value="F:3-oxoacyl-[acyl-carrier-protein] synthase activity"/>
    <property type="evidence" value="ECO:0007669"/>
    <property type="project" value="TreeGrafter"/>
</dbReference>
<dbReference type="InterPro" id="IPR014030">
    <property type="entry name" value="Ketoacyl_synth_N"/>
</dbReference>
<dbReference type="GO" id="GO:0006633">
    <property type="term" value="P:fatty acid biosynthetic process"/>
    <property type="evidence" value="ECO:0007669"/>
    <property type="project" value="TreeGrafter"/>
</dbReference>
<evidence type="ECO:0000256" key="11">
    <source>
        <dbReference type="ARBA" id="ARBA00039445"/>
    </source>
</evidence>
<dbReference type="RefSeq" id="WP_128699468.1">
    <property type="nucleotide sequence ID" value="NZ_CP019384.1"/>
</dbReference>
<dbReference type="InterPro" id="IPR020841">
    <property type="entry name" value="PKS_Beta-ketoAc_synthase_dom"/>
</dbReference>
<dbReference type="Pfam" id="PF02801">
    <property type="entry name" value="Ketoacyl-synt_C"/>
    <property type="match status" value="1"/>
</dbReference>
<dbReference type="PANTHER" id="PTHR11712">
    <property type="entry name" value="POLYKETIDE SYNTHASE-RELATED"/>
    <property type="match status" value="1"/>
</dbReference>
<dbReference type="AlphaFoldDB" id="A0A410P3Q1"/>
<organism evidence="15 16">
    <name type="scientific">Velamenicoccus archaeovorus</name>
    <dbReference type="NCBI Taxonomy" id="1930593"/>
    <lineage>
        <taxon>Bacteria</taxon>
        <taxon>Pseudomonadati</taxon>
        <taxon>Candidatus Omnitrophota</taxon>
        <taxon>Candidatus Velamenicoccus</taxon>
    </lineage>
</organism>
<protein>
    <recommendedName>
        <fullName evidence="11">Nodulation protein E</fullName>
    </recommendedName>
    <alternativeName>
        <fullName evidence="12">Host-specificity of nodulation protein B</fullName>
    </alternativeName>
</protein>
<comment type="similarity">
    <text evidence="2 13">Belongs to the thiolase-like superfamily. Beta-ketoacyl-ACP synthases family.</text>
</comment>
<dbReference type="InterPro" id="IPR016039">
    <property type="entry name" value="Thiolase-like"/>
</dbReference>
<evidence type="ECO:0000256" key="13">
    <source>
        <dbReference type="RuleBase" id="RU003694"/>
    </source>
</evidence>
<evidence type="ECO:0000313" key="16">
    <source>
        <dbReference type="Proteomes" id="UP000287243"/>
    </source>
</evidence>
<evidence type="ECO:0000256" key="12">
    <source>
        <dbReference type="ARBA" id="ARBA00041756"/>
    </source>
</evidence>
<keyword evidence="7" id="KW-0812">Transmembrane</keyword>
<dbReference type="SMART" id="SM00825">
    <property type="entry name" value="PKS_KS"/>
    <property type="match status" value="1"/>
</dbReference>
<dbReference type="InterPro" id="IPR014031">
    <property type="entry name" value="Ketoacyl_synth_C"/>
</dbReference>
<dbReference type="NCBIfam" id="NF005589">
    <property type="entry name" value="PRK07314.1"/>
    <property type="match status" value="1"/>
</dbReference>
<comment type="function">
    <text evidence="10">Proposed to synthesize NOD factor fatty acyl chain. Involved in the synthesis of a highly unsaturated fatty acid moiety, which forms part of a lipo-oligosaccharide that is responsible for host specificity.</text>
</comment>